<accession>A0A0F8UTT8</accession>
<dbReference type="VEuPathDB" id="FungiDB:P175DRAFT_0492840"/>
<proteinExistence type="predicted"/>
<evidence type="ECO:0000313" key="1">
    <source>
        <dbReference type="EMBL" id="KKK23009.1"/>
    </source>
</evidence>
<name>A0A0F8UTT8_9EURO</name>
<comment type="caution">
    <text evidence="1">The sequence shown here is derived from an EMBL/GenBank/DDBJ whole genome shotgun (WGS) entry which is preliminary data.</text>
</comment>
<protein>
    <submittedName>
        <fullName evidence="1">Uncharacterized protein</fullName>
    </submittedName>
</protein>
<keyword evidence="2" id="KW-1185">Reference proteome</keyword>
<reference evidence="1 2" key="1">
    <citation type="submission" date="2015-02" db="EMBL/GenBank/DDBJ databases">
        <title>Draft Genome Sequences of Two Closely-Related Aflatoxigenic Aspergillus Species Obtained from the Cote d'Ivoire.</title>
        <authorList>
            <person name="Moore G.G."/>
            <person name="Beltz S.B."/>
            <person name="Mack B.M."/>
        </authorList>
    </citation>
    <scope>NUCLEOTIDE SEQUENCE [LARGE SCALE GENOMIC DNA]</scope>
    <source>
        <strain evidence="1 2">SRRC1432</strain>
    </source>
</reference>
<dbReference type="Proteomes" id="UP000034947">
    <property type="component" value="Unassembled WGS sequence"/>
</dbReference>
<dbReference type="InterPro" id="IPR027417">
    <property type="entry name" value="P-loop_NTPase"/>
</dbReference>
<gene>
    <name evidence="1" type="ORF">AOCH_000998</name>
</gene>
<sequence>MNHLRLNLLRPNHQHLPATLITRNSTPWDDTVSKLAAAVDSQNVIHIRGTPASGKTVLSQLLLDYYLTNNRKVFLLETWEPLEASQSGDPWTRFGLHLQQKYPEFDKTWKSVPANTVILIDEAQGSYRDTSPKIGLFYTEDEFREVVSLLTTNKFDEPFTIDKAAMDYMYDLTNGHPGGVTAIVDFLQNRHRNLLKHKKIRTITIDHVLKVSKDENDFFGFLANHAVYRSFPSGQRLTSEVAGTLGKILVNRSIPFNINDTTMWKCYERGWVHRISEGQILQIHDVAVLPSRLHEVWLEWFIGNKPKHLPDRFDQLRLLCREVLEKFSKITLRHAIEGKKISTAAKPRPMEAQYQDEFYRAFYDVAGIGKQWAIELLRDYDHVDEHISRFYPGGKYFPWLQEKKVVDWIIINCASSPPTRAYSEQNLWTAVFTNGCSDLKVYDYQMRPLFSVPLHN</sequence>
<dbReference type="SUPFAM" id="SSF52540">
    <property type="entry name" value="P-loop containing nucleoside triphosphate hydrolases"/>
    <property type="match status" value="1"/>
</dbReference>
<organism evidence="1 2">
    <name type="scientific">Aspergillus ochraceoroseus</name>
    <dbReference type="NCBI Taxonomy" id="138278"/>
    <lineage>
        <taxon>Eukaryota</taxon>
        <taxon>Fungi</taxon>
        <taxon>Dikarya</taxon>
        <taxon>Ascomycota</taxon>
        <taxon>Pezizomycotina</taxon>
        <taxon>Eurotiomycetes</taxon>
        <taxon>Eurotiomycetidae</taxon>
        <taxon>Eurotiales</taxon>
        <taxon>Aspergillaceae</taxon>
        <taxon>Aspergillus</taxon>
        <taxon>Aspergillus subgen. Nidulantes</taxon>
    </lineage>
</organism>
<evidence type="ECO:0000313" key="2">
    <source>
        <dbReference type="Proteomes" id="UP000034947"/>
    </source>
</evidence>
<dbReference type="AlphaFoldDB" id="A0A0F8UTT8"/>
<dbReference type="OrthoDB" id="2364732at2759"/>
<dbReference type="EMBL" id="JYKN01000798">
    <property type="protein sequence ID" value="KKK23009.1"/>
    <property type="molecule type" value="Genomic_DNA"/>
</dbReference>